<evidence type="ECO:0000313" key="2">
    <source>
        <dbReference type="Proteomes" id="UP001381693"/>
    </source>
</evidence>
<dbReference type="EMBL" id="JAXCGZ010000604">
    <property type="protein sequence ID" value="KAK7085763.1"/>
    <property type="molecule type" value="Genomic_DNA"/>
</dbReference>
<dbReference type="AlphaFoldDB" id="A0AAN9AEE9"/>
<organism evidence="1 2">
    <name type="scientific">Halocaridina rubra</name>
    <name type="common">Hawaiian red shrimp</name>
    <dbReference type="NCBI Taxonomy" id="373956"/>
    <lineage>
        <taxon>Eukaryota</taxon>
        <taxon>Metazoa</taxon>
        <taxon>Ecdysozoa</taxon>
        <taxon>Arthropoda</taxon>
        <taxon>Crustacea</taxon>
        <taxon>Multicrustacea</taxon>
        <taxon>Malacostraca</taxon>
        <taxon>Eumalacostraca</taxon>
        <taxon>Eucarida</taxon>
        <taxon>Decapoda</taxon>
        <taxon>Pleocyemata</taxon>
        <taxon>Caridea</taxon>
        <taxon>Atyoidea</taxon>
        <taxon>Atyidae</taxon>
        <taxon>Halocaridina</taxon>
    </lineage>
</organism>
<protein>
    <submittedName>
        <fullName evidence="1">Uncharacterized protein</fullName>
    </submittedName>
</protein>
<reference evidence="1 2" key="1">
    <citation type="submission" date="2023-11" db="EMBL/GenBank/DDBJ databases">
        <title>Halocaridina rubra genome assembly.</title>
        <authorList>
            <person name="Smith C."/>
        </authorList>
    </citation>
    <scope>NUCLEOTIDE SEQUENCE [LARGE SCALE GENOMIC DNA]</scope>
    <source>
        <strain evidence="1">EP-1</strain>
        <tissue evidence="1">Whole</tissue>
    </source>
</reference>
<keyword evidence="2" id="KW-1185">Reference proteome</keyword>
<proteinExistence type="predicted"/>
<accession>A0AAN9AEE9</accession>
<evidence type="ECO:0000313" key="1">
    <source>
        <dbReference type="EMBL" id="KAK7085763.1"/>
    </source>
</evidence>
<dbReference type="Proteomes" id="UP001381693">
    <property type="component" value="Unassembled WGS sequence"/>
</dbReference>
<comment type="caution">
    <text evidence="1">The sequence shown here is derived from an EMBL/GenBank/DDBJ whole genome shotgun (WGS) entry which is preliminary data.</text>
</comment>
<sequence length="99" mass="11079">MTIPSKLVLDDDSSSASCLCFAQLFDIASSVFPAKDISKTMLVELFMCLQMSMRMDAATDQKKDSQGVLFHKQPGKREDMKNKVNRLGWVPTSRSVLCE</sequence>
<gene>
    <name evidence="1" type="ORF">SK128_027292</name>
</gene>
<name>A0AAN9AEE9_HALRR</name>
<feature type="non-terminal residue" evidence="1">
    <location>
        <position position="99"/>
    </location>
</feature>